<feature type="transmembrane region" description="Helical" evidence="1">
    <location>
        <begin position="134"/>
        <end position="153"/>
    </location>
</feature>
<dbReference type="Proteomes" id="UP000076490">
    <property type="component" value="Unassembled WGS sequence"/>
</dbReference>
<dbReference type="InterPro" id="IPR021683">
    <property type="entry name" value="DUF3267"/>
</dbReference>
<reference evidence="2 3" key="1">
    <citation type="submission" date="2016-01" db="EMBL/GenBank/DDBJ databases">
        <title>Whole genome sequencing of Bhargavaea cecembensis T14.</title>
        <authorList>
            <person name="Hong K.W."/>
        </authorList>
    </citation>
    <scope>NUCLEOTIDE SEQUENCE [LARGE SCALE GENOMIC DNA]</scope>
    <source>
        <strain evidence="2 3">T14</strain>
    </source>
</reference>
<feature type="transmembrane region" description="Helical" evidence="1">
    <location>
        <begin position="49"/>
        <end position="73"/>
    </location>
</feature>
<dbReference type="RefSeq" id="WP_063183455.1">
    <property type="nucleotide sequence ID" value="NZ_LQNT01000013.1"/>
</dbReference>
<name>A0A161SHC1_9BACL</name>
<organism evidence="2 3">
    <name type="scientific">Bhargavaea cecembensis</name>
    <dbReference type="NCBI Taxonomy" id="394098"/>
    <lineage>
        <taxon>Bacteria</taxon>
        <taxon>Bacillati</taxon>
        <taxon>Bacillota</taxon>
        <taxon>Bacilli</taxon>
        <taxon>Bacillales</taxon>
        <taxon>Caryophanaceae</taxon>
        <taxon>Bhargavaea</taxon>
    </lineage>
</organism>
<feature type="transmembrane region" description="Helical" evidence="1">
    <location>
        <begin position="106"/>
        <end position="128"/>
    </location>
</feature>
<comment type="caution">
    <text evidence="2">The sequence shown here is derived from an EMBL/GenBank/DDBJ whole genome shotgun (WGS) entry which is preliminary data.</text>
</comment>
<gene>
    <name evidence="2" type="ORF">AV656_14555</name>
</gene>
<evidence type="ECO:0008006" key="4">
    <source>
        <dbReference type="Google" id="ProtNLM"/>
    </source>
</evidence>
<dbReference type="EMBL" id="LQNT01000013">
    <property type="protein sequence ID" value="KZE36363.1"/>
    <property type="molecule type" value="Genomic_DNA"/>
</dbReference>
<evidence type="ECO:0000313" key="2">
    <source>
        <dbReference type="EMBL" id="KZE36363.1"/>
    </source>
</evidence>
<evidence type="ECO:0000313" key="3">
    <source>
        <dbReference type="Proteomes" id="UP000076490"/>
    </source>
</evidence>
<keyword evidence="1" id="KW-1133">Transmembrane helix</keyword>
<accession>A0A161SHC1</accession>
<keyword evidence="1" id="KW-0812">Transmembrane</keyword>
<protein>
    <recommendedName>
        <fullName evidence="4">Zincin peptidase</fullName>
    </recommendedName>
</protein>
<evidence type="ECO:0000256" key="1">
    <source>
        <dbReference type="SAM" id="Phobius"/>
    </source>
</evidence>
<dbReference type="AlphaFoldDB" id="A0A161SHC1"/>
<proteinExistence type="predicted"/>
<dbReference type="OrthoDB" id="2360495at2"/>
<feature type="transmembrane region" description="Helical" evidence="1">
    <location>
        <begin position="18"/>
        <end position="37"/>
    </location>
</feature>
<sequence length="180" mass="20871">MRCWKTINVKKHYGLSRLFLLSSILMIAVFIISYIGFELTRETGQSDAFFAVFLAAVILLYPVHKAIHFAVLWKYRKRITLVINRDWTFFPLFLLRICEPIPKKRFAVSLVAPFFFLNPLFITGGVLLPAFSHYFTALLAYHCGICLIDFVYFKNLSRSPKACYIEETDNGYEILVPLPD</sequence>
<keyword evidence="1" id="KW-0472">Membrane</keyword>
<dbReference type="Pfam" id="PF11667">
    <property type="entry name" value="DUF3267"/>
    <property type="match status" value="1"/>
</dbReference>